<dbReference type="Gramene" id="KJB08620">
    <property type="protein sequence ID" value="KJB08620"/>
    <property type="gene ID" value="B456_001G094200"/>
</dbReference>
<organism evidence="1 2">
    <name type="scientific">Gossypium raimondii</name>
    <name type="common">Peruvian cotton</name>
    <name type="synonym">Gossypium klotzschianum subsp. raimondii</name>
    <dbReference type="NCBI Taxonomy" id="29730"/>
    <lineage>
        <taxon>Eukaryota</taxon>
        <taxon>Viridiplantae</taxon>
        <taxon>Streptophyta</taxon>
        <taxon>Embryophyta</taxon>
        <taxon>Tracheophyta</taxon>
        <taxon>Spermatophyta</taxon>
        <taxon>Magnoliopsida</taxon>
        <taxon>eudicotyledons</taxon>
        <taxon>Gunneridae</taxon>
        <taxon>Pentapetalae</taxon>
        <taxon>rosids</taxon>
        <taxon>malvids</taxon>
        <taxon>Malvales</taxon>
        <taxon>Malvaceae</taxon>
        <taxon>Malvoideae</taxon>
        <taxon>Gossypium</taxon>
    </lineage>
</organism>
<evidence type="ECO:0000313" key="1">
    <source>
        <dbReference type="EMBL" id="KJB08620.1"/>
    </source>
</evidence>
<keyword evidence="2" id="KW-1185">Reference proteome</keyword>
<accession>A0A0D2QMW1</accession>
<sequence length="79" mass="9222">MFRPDARCFEISMRSLLTTMLPSNKFSPIFSKSILRYLLRNFVPCCLELVSLHMLLGENRVLEVIPNSLKGINHDMFIY</sequence>
<protein>
    <submittedName>
        <fullName evidence="1">Uncharacterized protein</fullName>
    </submittedName>
</protein>
<dbReference type="Proteomes" id="UP000032304">
    <property type="component" value="Chromosome 1"/>
</dbReference>
<proteinExistence type="predicted"/>
<gene>
    <name evidence="1" type="ORF">B456_001G094200</name>
</gene>
<evidence type="ECO:0000313" key="2">
    <source>
        <dbReference type="Proteomes" id="UP000032304"/>
    </source>
</evidence>
<dbReference type="AlphaFoldDB" id="A0A0D2QMW1"/>
<name>A0A0D2QMW1_GOSRA</name>
<reference evidence="1 2" key="1">
    <citation type="journal article" date="2012" name="Nature">
        <title>Repeated polyploidization of Gossypium genomes and the evolution of spinnable cotton fibres.</title>
        <authorList>
            <person name="Paterson A.H."/>
            <person name="Wendel J.F."/>
            <person name="Gundlach H."/>
            <person name="Guo H."/>
            <person name="Jenkins J."/>
            <person name="Jin D."/>
            <person name="Llewellyn D."/>
            <person name="Showmaker K.C."/>
            <person name="Shu S."/>
            <person name="Udall J."/>
            <person name="Yoo M.J."/>
            <person name="Byers R."/>
            <person name="Chen W."/>
            <person name="Doron-Faigenboim A."/>
            <person name="Duke M.V."/>
            <person name="Gong L."/>
            <person name="Grimwood J."/>
            <person name="Grover C."/>
            <person name="Grupp K."/>
            <person name="Hu G."/>
            <person name="Lee T.H."/>
            <person name="Li J."/>
            <person name="Lin L."/>
            <person name="Liu T."/>
            <person name="Marler B.S."/>
            <person name="Page J.T."/>
            <person name="Roberts A.W."/>
            <person name="Romanel E."/>
            <person name="Sanders W.S."/>
            <person name="Szadkowski E."/>
            <person name="Tan X."/>
            <person name="Tang H."/>
            <person name="Xu C."/>
            <person name="Wang J."/>
            <person name="Wang Z."/>
            <person name="Zhang D."/>
            <person name="Zhang L."/>
            <person name="Ashrafi H."/>
            <person name="Bedon F."/>
            <person name="Bowers J.E."/>
            <person name="Brubaker C.L."/>
            <person name="Chee P.W."/>
            <person name="Das S."/>
            <person name="Gingle A.R."/>
            <person name="Haigler C.H."/>
            <person name="Harker D."/>
            <person name="Hoffmann L.V."/>
            <person name="Hovav R."/>
            <person name="Jones D.C."/>
            <person name="Lemke C."/>
            <person name="Mansoor S."/>
            <person name="ur Rahman M."/>
            <person name="Rainville L.N."/>
            <person name="Rambani A."/>
            <person name="Reddy U.K."/>
            <person name="Rong J.K."/>
            <person name="Saranga Y."/>
            <person name="Scheffler B.E."/>
            <person name="Scheffler J.A."/>
            <person name="Stelly D.M."/>
            <person name="Triplett B.A."/>
            <person name="Van Deynze A."/>
            <person name="Vaslin M.F."/>
            <person name="Waghmare V.N."/>
            <person name="Walford S.A."/>
            <person name="Wright R.J."/>
            <person name="Zaki E.A."/>
            <person name="Zhang T."/>
            <person name="Dennis E.S."/>
            <person name="Mayer K.F."/>
            <person name="Peterson D.G."/>
            <person name="Rokhsar D.S."/>
            <person name="Wang X."/>
            <person name="Schmutz J."/>
        </authorList>
    </citation>
    <scope>NUCLEOTIDE SEQUENCE [LARGE SCALE GENOMIC DNA]</scope>
</reference>
<dbReference type="EMBL" id="CM001740">
    <property type="protein sequence ID" value="KJB08620.1"/>
    <property type="molecule type" value="Genomic_DNA"/>
</dbReference>